<dbReference type="PANTHER" id="PTHR43734:SF3">
    <property type="entry name" value="B-CAROTENE KETOLASE"/>
    <property type="match status" value="1"/>
</dbReference>
<dbReference type="InterPro" id="IPR002937">
    <property type="entry name" value="Amino_oxidase"/>
</dbReference>
<evidence type="ECO:0000259" key="1">
    <source>
        <dbReference type="Pfam" id="PF01593"/>
    </source>
</evidence>
<dbReference type="PANTHER" id="PTHR43734">
    <property type="entry name" value="PHYTOENE DESATURASE"/>
    <property type="match status" value="1"/>
</dbReference>
<dbReference type="EMBL" id="MRCG01000005">
    <property type="protein sequence ID" value="OKH48789.1"/>
    <property type="molecule type" value="Genomic_DNA"/>
</dbReference>
<reference evidence="2 3" key="1">
    <citation type="submission" date="2016-11" db="EMBL/GenBank/DDBJ databases">
        <title>Draft Genome Sequences of Nine Cyanobacterial Strains from Diverse Habitats.</title>
        <authorList>
            <person name="Zhu T."/>
            <person name="Hou S."/>
            <person name="Lu X."/>
            <person name="Hess W.R."/>
        </authorList>
    </citation>
    <scope>NUCLEOTIDE SEQUENCE [LARGE SCALE GENOMIC DNA]</scope>
    <source>
        <strain evidence="2 3">NIES-30</strain>
    </source>
</reference>
<dbReference type="OrthoDB" id="416321at2"/>
<evidence type="ECO:0000313" key="3">
    <source>
        <dbReference type="Proteomes" id="UP000185557"/>
    </source>
</evidence>
<dbReference type="RefSeq" id="WP_073608200.1">
    <property type="nucleotide sequence ID" value="NZ_MRCG01000005.1"/>
</dbReference>
<dbReference type="InterPro" id="IPR036188">
    <property type="entry name" value="FAD/NAD-bd_sf"/>
</dbReference>
<dbReference type="SUPFAM" id="SSF51905">
    <property type="entry name" value="FAD/NAD(P)-binding domain"/>
    <property type="match status" value="1"/>
</dbReference>
<proteinExistence type="predicted"/>
<accession>A0A1U7J791</accession>
<organism evidence="2 3">
    <name type="scientific">Phormidium tenue NIES-30</name>
    <dbReference type="NCBI Taxonomy" id="549789"/>
    <lineage>
        <taxon>Bacteria</taxon>
        <taxon>Bacillati</taxon>
        <taxon>Cyanobacteriota</taxon>
        <taxon>Cyanophyceae</taxon>
        <taxon>Oscillatoriophycideae</taxon>
        <taxon>Oscillatoriales</taxon>
        <taxon>Oscillatoriaceae</taxon>
        <taxon>Phormidium</taxon>
    </lineage>
</organism>
<dbReference type="STRING" id="549789.NIES30_09675"/>
<comment type="caution">
    <text evidence="2">The sequence shown here is derived from an EMBL/GenBank/DDBJ whole genome shotgun (WGS) entry which is preliminary data.</text>
</comment>
<dbReference type="GO" id="GO:0016491">
    <property type="term" value="F:oxidoreductase activity"/>
    <property type="evidence" value="ECO:0007669"/>
    <property type="project" value="InterPro"/>
</dbReference>
<protein>
    <submittedName>
        <fullName evidence="2">Phytoene dehydrogenase</fullName>
    </submittedName>
</protein>
<dbReference type="Proteomes" id="UP000185557">
    <property type="component" value="Unassembled WGS sequence"/>
</dbReference>
<sequence length="499" mass="55051">MAPTADIIIIGAGISGLAAGCYAQMNGYRSVIFEAHDQPGGLCTAWTRQGYTFDAGIHYIFGTGEGQPFYELWRELGAFEGVEFTNQTEFMQIHGGQGEVLRVHSQPDKLEAHLRELAPEDAKLIAGFCNGVRKFKEFDLSMLQQKPKSLMTAADWARMGKQVLPFMGVLGKWSQLSLSDLAGQAKNPFLRRAMPHMFAWPDVPVMVGMSLLAYLDNGNAGSPVGGAIAFARAIEQRYLELGGEIHYAAPVDRVLVENGQAVGVRLVNSDEHRADRVISACDGRRTIFDLLKGEYINRRIEKLYDGHLPMHSQFQVSLGVNMDFSHRPHWVTHLLEESIAIANQPHAEIGVKHYGFDPSLAPAGKSVVSFMVTTHYSDWQGSHAAHPNQAAEMLIGRMEEFYTGLGAAVENMEVTTPLSYEKLTGNWQGASCGWLLTKDTLPLMIKGVPKRLPGLDSFYMVSQWTEPGGSLPIVALSGRNMIFEICREDGRAFETTMPS</sequence>
<dbReference type="Gene3D" id="3.50.50.60">
    <property type="entry name" value="FAD/NAD(P)-binding domain"/>
    <property type="match status" value="2"/>
</dbReference>
<name>A0A1U7J791_9CYAN</name>
<feature type="domain" description="Amine oxidase" evidence="1">
    <location>
        <begin position="14"/>
        <end position="367"/>
    </location>
</feature>
<dbReference type="AlphaFoldDB" id="A0A1U7J791"/>
<gene>
    <name evidence="2" type="ORF">NIES30_09675</name>
</gene>
<dbReference type="Pfam" id="PF01593">
    <property type="entry name" value="Amino_oxidase"/>
    <property type="match status" value="1"/>
</dbReference>
<evidence type="ECO:0000313" key="2">
    <source>
        <dbReference type="EMBL" id="OKH48789.1"/>
    </source>
</evidence>
<keyword evidence="3" id="KW-1185">Reference proteome</keyword>